<evidence type="ECO:0000256" key="8">
    <source>
        <dbReference type="ARBA" id="ARBA00023170"/>
    </source>
</evidence>
<keyword evidence="6" id="KW-0472">Membrane</keyword>
<dbReference type="STRING" id="307972.A0A2G8LEK3"/>
<dbReference type="PRINTS" id="PR00074">
    <property type="entry name" value="LYSYLOXIDASE"/>
</dbReference>
<dbReference type="PROSITE" id="PS00420">
    <property type="entry name" value="SRCR_1"/>
    <property type="match status" value="1"/>
</dbReference>
<dbReference type="PRINTS" id="PR00258">
    <property type="entry name" value="SPERACTRCPTR"/>
</dbReference>
<feature type="signal peptide" evidence="12">
    <location>
        <begin position="1"/>
        <end position="19"/>
    </location>
</feature>
<feature type="domain" description="SRCR" evidence="13">
    <location>
        <begin position="404"/>
        <end position="508"/>
    </location>
</feature>
<feature type="chain" id="PRO_5013641120" evidence="12">
    <location>
        <begin position="20"/>
        <end position="711"/>
    </location>
</feature>
<keyword evidence="3 12" id="KW-0732">Signal</keyword>
<evidence type="ECO:0000256" key="11">
    <source>
        <dbReference type="SAM" id="MobiDB-lite"/>
    </source>
</evidence>
<feature type="region of interest" description="Disordered" evidence="11">
    <location>
        <begin position="268"/>
        <end position="291"/>
    </location>
</feature>
<feature type="disulfide bond" evidence="10">
    <location>
        <begin position="70"/>
        <end position="131"/>
    </location>
</feature>
<keyword evidence="15" id="KW-1185">Reference proteome</keyword>
<dbReference type="FunFam" id="3.10.250.10:FF:000016">
    <property type="entry name" value="Scavenger receptor cysteine-rich protein type 12"/>
    <property type="match status" value="1"/>
</dbReference>
<comment type="subcellular location">
    <subcellularLocation>
        <location evidence="1">Membrane</location>
        <topology evidence="1">Single-pass membrane protein</topology>
    </subcellularLocation>
</comment>
<keyword evidence="7 10" id="KW-1015">Disulfide bond</keyword>
<feature type="disulfide bond" evidence="10">
    <location>
        <begin position="332"/>
        <end position="393"/>
    </location>
</feature>
<evidence type="ECO:0000313" key="15">
    <source>
        <dbReference type="Proteomes" id="UP000230750"/>
    </source>
</evidence>
<dbReference type="GO" id="GO:0004720">
    <property type="term" value="F:protein-lysine 6-oxidase activity"/>
    <property type="evidence" value="ECO:0007669"/>
    <property type="project" value="TreeGrafter"/>
</dbReference>
<protein>
    <submittedName>
        <fullName evidence="14">Lysyl oxidase-like 2</fullName>
    </submittedName>
</protein>
<evidence type="ECO:0000256" key="10">
    <source>
        <dbReference type="PROSITE-ProRule" id="PRU00196"/>
    </source>
</evidence>
<feature type="domain" description="SRCR" evidence="13">
    <location>
        <begin position="294"/>
        <end position="394"/>
    </location>
</feature>
<dbReference type="PANTHER" id="PTHR45817">
    <property type="entry name" value="LYSYL OXIDASE-LIKE-RELATED"/>
    <property type="match status" value="1"/>
</dbReference>
<dbReference type="InterPro" id="IPR001695">
    <property type="entry name" value="Lysyl_oxidase"/>
</dbReference>
<comment type="caution">
    <text evidence="10">Lacks conserved residue(s) required for the propagation of feature annotation.</text>
</comment>
<evidence type="ECO:0000256" key="7">
    <source>
        <dbReference type="ARBA" id="ARBA00023157"/>
    </source>
</evidence>
<dbReference type="EMBL" id="MRZV01000106">
    <property type="protein sequence ID" value="PIK58673.1"/>
    <property type="molecule type" value="Genomic_DNA"/>
</dbReference>
<feature type="disulfide bond" evidence="10">
    <location>
        <begin position="226"/>
        <end position="236"/>
    </location>
</feature>
<dbReference type="FunFam" id="3.10.250.10:FF:000001">
    <property type="entry name" value="Lysyl oxidase 4 isoform X1"/>
    <property type="match status" value="2"/>
</dbReference>
<dbReference type="InterPro" id="IPR036772">
    <property type="entry name" value="SRCR-like_dom_sf"/>
</dbReference>
<feature type="disulfide bond" evidence="10">
    <location>
        <begin position="319"/>
        <end position="383"/>
    </location>
</feature>
<dbReference type="InterPro" id="IPR001190">
    <property type="entry name" value="SRCR"/>
</dbReference>
<dbReference type="GO" id="GO:0005507">
    <property type="term" value="F:copper ion binding"/>
    <property type="evidence" value="ECO:0007669"/>
    <property type="project" value="InterPro"/>
</dbReference>
<dbReference type="PANTHER" id="PTHR45817:SF4">
    <property type="entry name" value="LYSYL OXIDASE-LIKE-RELATED"/>
    <property type="match status" value="1"/>
</dbReference>
<evidence type="ECO:0000259" key="13">
    <source>
        <dbReference type="PROSITE" id="PS50287"/>
    </source>
</evidence>
<dbReference type="PROSITE" id="PS50287">
    <property type="entry name" value="SRCR_2"/>
    <property type="match status" value="4"/>
</dbReference>
<feature type="disulfide bond" evidence="10">
    <location>
        <begin position="474"/>
        <end position="484"/>
    </location>
</feature>
<dbReference type="GO" id="GO:0005615">
    <property type="term" value="C:extracellular space"/>
    <property type="evidence" value="ECO:0007669"/>
    <property type="project" value="TreeGrafter"/>
</dbReference>
<evidence type="ECO:0000256" key="6">
    <source>
        <dbReference type="ARBA" id="ARBA00023136"/>
    </source>
</evidence>
<evidence type="ECO:0000256" key="12">
    <source>
        <dbReference type="SAM" id="SignalP"/>
    </source>
</evidence>
<evidence type="ECO:0000256" key="9">
    <source>
        <dbReference type="ARBA" id="ARBA00023180"/>
    </source>
</evidence>
<organism evidence="14 15">
    <name type="scientific">Stichopus japonicus</name>
    <name type="common">Sea cucumber</name>
    <dbReference type="NCBI Taxonomy" id="307972"/>
    <lineage>
        <taxon>Eukaryota</taxon>
        <taxon>Metazoa</taxon>
        <taxon>Echinodermata</taxon>
        <taxon>Eleutherozoa</taxon>
        <taxon>Echinozoa</taxon>
        <taxon>Holothuroidea</taxon>
        <taxon>Aspidochirotacea</taxon>
        <taxon>Aspidochirotida</taxon>
        <taxon>Stichopodidae</taxon>
        <taxon>Apostichopus</taxon>
    </lineage>
</organism>
<sequence length="711" mass="80484">MSGLTVFLVAMCLCGAAHAAKRNQPRNFRTRLSGGPSEAEGRLEVSLGSDVLWGTVCDDGFNIKVANVACRELGFIRAETYFFRAYYGRGPDPIMLDELFCYGNETSLWDCQHSEPAVHDCTHDEDISIKCNSLTFREKERRERERRRTEWKYRINDRFDHHYPHSKGVVEVLYEEKWRTICSDGWDMEDARVACGAAGFPDVITHIPTEKIFHRRKSFVLRDFACTGQETWLSECPVQEINNYKKCKSTKAAYVMCNRGTFVIDSPNFPEQTENGQPIESANRPPPAENHPRIRFKAGQAFGEGRVEIFHNRQWGTVCSKDFTNASGNVLCREMGFGTVKKIFSNGSMGQGVGPIWMWDVRCNGNERTIFDCPQGRFNRSNCIHAHDLGIVCNAPDLGVREKIELVDGRYEKEGRVVMLVDGHWGTICGDGWDLIDAAVACRQLGLGFAFNAPKSTFFLRSTSMAIFVTEMDCDGTEKSLQDCNYKSMVGNDSCTCDSEFKAGLTCTDVVPDVLLDLPILESSIWLQDYPEAALVCAKEENCLSSVPTPSYRLRRLLRFSSAIMNRGTGPFKPFLSRGDWEWHACHMHFHSMSVFSHYDITNMSGEKVAEGHKASFCLEDGYCDSGAKKFFSCNGDQGISPNCVDLYRNDIDCQWIDITGLNPDRYLLRIDVNPDKFVAESDYSNNEIICNLFYNGQTAYTRNCRYTNDQ</sequence>
<gene>
    <name evidence="14" type="ORF">BSL78_04447</name>
</gene>
<feature type="disulfide bond" evidence="10">
    <location>
        <begin position="57"/>
        <end position="121"/>
    </location>
</feature>
<dbReference type="SUPFAM" id="SSF56487">
    <property type="entry name" value="SRCR-like"/>
    <property type="match status" value="4"/>
</dbReference>
<feature type="disulfide bond" evidence="10">
    <location>
        <begin position="363"/>
        <end position="373"/>
    </location>
</feature>
<evidence type="ECO:0000256" key="3">
    <source>
        <dbReference type="ARBA" id="ARBA00022729"/>
    </source>
</evidence>
<dbReference type="Pfam" id="PF00530">
    <property type="entry name" value="SRCR"/>
    <property type="match status" value="4"/>
</dbReference>
<accession>A0A2G8LEK3</accession>
<comment type="caution">
    <text evidence="14">The sequence shown here is derived from an EMBL/GenBank/DDBJ whole genome shotgun (WGS) entry which is preliminary data.</text>
</comment>
<evidence type="ECO:0000256" key="4">
    <source>
        <dbReference type="ARBA" id="ARBA00022737"/>
    </source>
</evidence>
<keyword evidence="5" id="KW-1133">Transmembrane helix</keyword>
<feature type="compositionally biased region" description="Polar residues" evidence="11">
    <location>
        <begin position="269"/>
        <end position="280"/>
    </location>
</feature>
<keyword evidence="8" id="KW-0675">Receptor</keyword>
<dbReference type="Gene3D" id="3.10.250.10">
    <property type="entry name" value="SRCR-like domain"/>
    <property type="match status" value="4"/>
</dbReference>
<feature type="domain" description="SRCR" evidence="13">
    <location>
        <begin position="30"/>
        <end position="132"/>
    </location>
</feature>
<feature type="domain" description="SRCR" evidence="13">
    <location>
        <begin position="153"/>
        <end position="258"/>
    </location>
</feature>
<dbReference type="GO" id="GO:0016020">
    <property type="term" value="C:membrane"/>
    <property type="evidence" value="ECO:0007669"/>
    <property type="project" value="UniProtKB-SubCell"/>
</dbReference>
<dbReference type="Pfam" id="PF01186">
    <property type="entry name" value="Lysyl_oxidase"/>
    <property type="match status" value="1"/>
</dbReference>
<proteinExistence type="predicted"/>
<name>A0A2G8LEK3_STIJA</name>
<dbReference type="SMART" id="SM00202">
    <property type="entry name" value="SR"/>
    <property type="match status" value="4"/>
</dbReference>
<dbReference type="OrthoDB" id="547291at2759"/>
<dbReference type="InterPro" id="IPR050912">
    <property type="entry name" value="LOX-like_protein"/>
</dbReference>
<feature type="disulfide bond" evidence="10">
    <location>
        <begin position="101"/>
        <end position="111"/>
    </location>
</feature>
<keyword evidence="4" id="KW-0677">Repeat</keyword>
<keyword evidence="9" id="KW-0325">Glycoprotein</keyword>
<dbReference type="FunFam" id="3.10.250.10:FF:000007">
    <property type="entry name" value="Soluble scavenger receptor cysteine-rich domain-containing protein SSC5D"/>
    <property type="match status" value="1"/>
</dbReference>
<dbReference type="Proteomes" id="UP000230750">
    <property type="component" value="Unassembled WGS sequence"/>
</dbReference>
<keyword evidence="2" id="KW-0812">Transmembrane</keyword>
<evidence type="ECO:0000313" key="14">
    <source>
        <dbReference type="EMBL" id="PIK58673.1"/>
    </source>
</evidence>
<evidence type="ECO:0000256" key="2">
    <source>
        <dbReference type="ARBA" id="ARBA00022692"/>
    </source>
</evidence>
<evidence type="ECO:0000256" key="1">
    <source>
        <dbReference type="ARBA" id="ARBA00004167"/>
    </source>
</evidence>
<dbReference type="AlphaFoldDB" id="A0A2G8LEK3"/>
<evidence type="ECO:0000256" key="5">
    <source>
        <dbReference type="ARBA" id="ARBA00022989"/>
    </source>
</evidence>
<reference evidence="14 15" key="1">
    <citation type="journal article" date="2017" name="PLoS Biol.">
        <title>The sea cucumber genome provides insights into morphological evolution and visceral regeneration.</title>
        <authorList>
            <person name="Zhang X."/>
            <person name="Sun L."/>
            <person name="Yuan J."/>
            <person name="Sun Y."/>
            <person name="Gao Y."/>
            <person name="Zhang L."/>
            <person name="Li S."/>
            <person name="Dai H."/>
            <person name="Hamel J.F."/>
            <person name="Liu C."/>
            <person name="Yu Y."/>
            <person name="Liu S."/>
            <person name="Lin W."/>
            <person name="Guo K."/>
            <person name="Jin S."/>
            <person name="Xu P."/>
            <person name="Storey K.B."/>
            <person name="Huan P."/>
            <person name="Zhang T."/>
            <person name="Zhou Y."/>
            <person name="Zhang J."/>
            <person name="Lin C."/>
            <person name="Li X."/>
            <person name="Xing L."/>
            <person name="Huo D."/>
            <person name="Sun M."/>
            <person name="Wang L."/>
            <person name="Mercier A."/>
            <person name="Li F."/>
            <person name="Yang H."/>
            <person name="Xiang J."/>
        </authorList>
    </citation>
    <scope>NUCLEOTIDE SEQUENCE [LARGE SCALE GENOMIC DNA]</scope>
    <source>
        <strain evidence="14">Shaxun</strain>
        <tissue evidence="14">Muscle</tissue>
    </source>
</reference>